<dbReference type="Proteomes" id="UP001606300">
    <property type="component" value="Unassembled WGS sequence"/>
</dbReference>
<dbReference type="SUPFAM" id="SSF48613">
    <property type="entry name" value="Heme oxygenase-like"/>
    <property type="match status" value="1"/>
</dbReference>
<protein>
    <submittedName>
        <fullName evidence="1">Biliverdin-producing heme oxygenase</fullName>
    </submittedName>
</protein>
<name>A0ABW7ESQ3_9BURK</name>
<comment type="caution">
    <text evidence="1">The sequence shown here is derived from an EMBL/GenBank/DDBJ whole genome shotgun (WGS) entry which is preliminary data.</text>
</comment>
<evidence type="ECO:0000313" key="1">
    <source>
        <dbReference type="EMBL" id="MFG6415081.1"/>
    </source>
</evidence>
<accession>A0ABW7ESQ3</accession>
<reference evidence="1 2" key="1">
    <citation type="submission" date="2024-09" db="EMBL/GenBank/DDBJ databases">
        <title>Novel species of the genus Pelomonas and Roseateles isolated from streams.</title>
        <authorList>
            <person name="Lu H."/>
        </authorList>
    </citation>
    <scope>NUCLEOTIDE SEQUENCE [LARGE SCALE GENOMIC DNA]</scope>
    <source>
        <strain evidence="1 2">DC23W</strain>
    </source>
</reference>
<sequence>MSNPPATAAPDEPLLGELRAATRPHHDRIEQLLALDAPMALPRYSAIIGGFHSFLSGWEPQLRRAMPERLHGWLAERGRAAFAADDLAFLGRAVPSSAHSPDCLPEPGVAAAFGSMYVIEGSALGGQVITSWLKRDLGLEPGRGASYFHGHGRRTGEMWREFRLRATAEVGADPASRRAACRAAERTFDALIATFEPLVT</sequence>
<gene>
    <name evidence="1" type="ORF">ACG02S_14370</name>
</gene>
<dbReference type="RefSeq" id="WP_394471158.1">
    <property type="nucleotide sequence ID" value="NZ_JBIGHY010000005.1"/>
</dbReference>
<dbReference type="EMBL" id="JBIGHY010000005">
    <property type="protein sequence ID" value="MFG6415081.1"/>
    <property type="molecule type" value="Genomic_DNA"/>
</dbReference>
<keyword evidence="2" id="KW-1185">Reference proteome</keyword>
<organism evidence="1 2">
    <name type="scientific">Pelomonas dachongensis</name>
    <dbReference type="NCBI Taxonomy" id="3299029"/>
    <lineage>
        <taxon>Bacteria</taxon>
        <taxon>Pseudomonadati</taxon>
        <taxon>Pseudomonadota</taxon>
        <taxon>Betaproteobacteria</taxon>
        <taxon>Burkholderiales</taxon>
        <taxon>Sphaerotilaceae</taxon>
        <taxon>Roseateles</taxon>
    </lineage>
</organism>
<dbReference type="CDD" id="cd19166">
    <property type="entry name" value="HemeO-bac"/>
    <property type="match status" value="1"/>
</dbReference>
<dbReference type="InterPro" id="IPR016084">
    <property type="entry name" value="Haem_Oase-like_multi-hlx"/>
</dbReference>
<proteinExistence type="predicted"/>
<dbReference type="InterPro" id="IPR016053">
    <property type="entry name" value="Haem_Oase-like"/>
</dbReference>
<evidence type="ECO:0000313" key="2">
    <source>
        <dbReference type="Proteomes" id="UP001606300"/>
    </source>
</evidence>
<dbReference type="Pfam" id="PF01126">
    <property type="entry name" value="Heme_oxygenase"/>
    <property type="match status" value="1"/>
</dbReference>
<dbReference type="Gene3D" id="1.20.910.10">
    <property type="entry name" value="Heme oxygenase-like"/>
    <property type="match status" value="1"/>
</dbReference>